<dbReference type="GO" id="GO:0046872">
    <property type="term" value="F:metal ion binding"/>
    <property type="evidence" value="ECO:0007669"/>
    <property type="project" value="UniProtKB-KW"/>
</dbReference>
<dbReference type="Proteomes" id="UP000050416">
    <property type="component" value="Unassembled WGS sequence"/>
</dbReference>
<dbReference type="Gene3D" id="3.20.20.140">
    <property type="entry name" value="Metal-dependent hydrolases"/>
    <property type="match status" value="1"/>
</dbReference>
<dbReference type="STRING" id="1305731.GCA_000934705_02247"/>
<sequence length="262" mass="28772">MQLIDAHCHFDFPRFDGIREQEYARAKREGLSGLVIPGVRSADWGRVQALASPDHGIWYCLGVHPWFVEEHCEKDLELLESTLRSSPEGCVGLGECGLDALRGDMALQVDWFRAQVNIASRVGCPLVMHSVKTHDQVHATLRSSHWSGQALVHGFSGSFQQASKLLDLGCYIGVGGVITHVRAKKTRDTIARLPLDRLVLETDAPDMAPSGVAKGMNSPACLPLIVQALADLRGESPERLAPILYQNACALYGWPTARRVQE</sequence>
<feature type="binding site" evidence="4">
    <location>
        <position position="95"/>
    </location>
    <ligand>
        <name>a divalent metal cation</name>
        <dbReference type="ChEBI" id="CHEBI:60240"/>
        <label>1</label>
    </ligand>
</feature>
<feature type="binding site" evidence="4">
    <location>
        <position position="129"/>
    </location>
    <ligand>
        <name>a divalent metal cation</name>
        <dbReference type="ChEBI" id="CHEBI:60240"/>
        <label>2</label>
    </ligand>
</feature>
<feature type="binding site" evidence="4">
    <location>
        <position position="9"/>
    </location>
    <ligand>
        <name>a divalent metal cation</name>
        <dbReference type="ChEBI" id="CHEBI:60240"/>
        <label>1</label>
    </ligand>
</feature>
<dbReference type="InterPro" id="IPR001130">
    <property type="entry name" value="TatD-like"/>
</dbReference>
<keyword evidence="2 4" id="KW-0479">Metal-binding</keyword>
<dbReference type="GO" id="GO:0016788">
    <property type="term" value="F:hydrolase activity, acting on ester bonds"/>
    <property type="evidence" value="ECO:0007669"/>
    <property type="project" value="InterPro"/>
</dbReference>
<accession>A0A0P7YB55</accession>
<dbReference type="PANTHER" id="PTHR46124">
    <property type="entry name" value="D-AMINOACYL-TRNA DEACYLASE"/>
    <property type="match status" value="1"/>
</dbReference>
<dbReference type="InterPro" id="IPR032466">
    <property type="entry name" value="Metal_Hydrolase"/>
</dbReference>
<comment type="similarity">
    <text evidence="1">Belongs to the metallo-dependent hydrolases superfamily. TatD-type hydrolase family.</text>
</comment>
<dbReference type="PIRSF" id="PIRSF005902">
    <property type="entry name" value="DNase_TatD"/>
    <property type="match status" value="1"/>
</dbReference>
<protein>
    <submittedName>
        <fullName evidence="5">TatD DNase family protein</fullName>
        <ecNumber evidence="5">3.1.21.-</ecNumber>
    </submittedName>
</protein>
<dbReference type="PROSITE" id="PS01137">
    <property type="entry name" value="TATD_1"/>
    <property type="match status" value="1"/>
</dbReference>
<feature type="binding site" evidence="4">
    <location>
        <position position="203"/>
    </location>
    <ligand>
        <name>a divalent metal cation</name>
        <dbReference type="ChEBI" id="CHEBI:60240"/>
        <label>1</label>
    </ligand>
</feature>
<dbReference type="EC" id="3.1.21.-" evidence="5"/>
<dbReference type="PATRIC" id="fig|1305731.5.peg.1752"/>
<comment type="caution">
    <text evidence="5">The sequence shown here is derived from an EMBL/GenBank/DDBJ whole genome shotgun (WGS) entry which is preliminary data.</text>
</comment>
<dbReference type="PROSITE" id="PS01091">
    <property type="entry name" value="TATD_3"/>
    <property type="match status" value="1"/>
</dbReference>
<keyword evidence="3 5" id="KW-0378">Hydrolase</keyword>
<dbReference type="CDD" id="cd01310">
    <property type="entry name" value="TatD_DNAse"/>
    <property type="match status" value="1"/>
</dbReference>
<dbReference type="OrthoDB" id="9810005at2"/>
<evidence type="ECO:0000256" key="2">
    <source>
        <dbReference type="ARBA" id="ARBA00022723"/>
    </source>
</evidence>
<evidence type="ECO:0000256" key="1">
    <source>
        <dbReference type="ARBA" id="ARBA00009275"/>
    </source>
</evidence>
<organism evidence="5 6">
    <name type="scientific">Marinobacter excellens HL-55</name>
    <dbReference type="NCBI Taxonomy" id="1305731"/>
    <lineage>
        <taxon>Bacteria</taxon>
        <taxon>Pseudomonadati</taxon>
        <taxon>Pseudomonadota</taxon>
        <taxon>Gammaproteobacteria</taxon>
        <taxon>Pseudomonadales</taxon>
        <taxon>Marinobacteraceae</taxon>
        <taxon>Marinobacter</taxon>
    </lineage>
</organism>
<evidence type="ECO:0000313" key="5">
    <source>
        <dbReference type="EMBL" id="KPQ27471.1"/>
    </source>
</evidence>
<dbReference type="PANTHER" id="PTHR46124:SF3">
    <property type="entry name" value="HYDROLASE"/>
    <property type="match status" value="1"/>
</dbReference>
<dbReference type="EMBL" id="LJZQ01000028">
    <property type="protein sequence ID" value="KPQ27471.1"/>
    <property type="molecule type" value="Genomic_DNA"/>
</dbReference>
<reference evidence="5 6" key="1">
    <citation type="submission" date="2015-09" db="EMBL/GenBank/DDBJ databases">
        <title>Identification and resolution of microdiversity through metagenomic sequencing of parallel consortia.</title>
        <authorList>
            <person name="Nelson W.C."/>
            <person name="Romine M.F."/>
            <person name="Lindemann S.R."/>
        </authorList>
    </citation>
    <scope>NUCLEOTIDE SEQUENCE [LARGE SCALE GENOMIC DNA]</scope>
    <source>
        <strain evidence="5">HL-55</strain>
    </source>
</reference>
<dbReference type="FunFam" id="3.20.20.140:FF:000005">
    <property type="entry name" value="TatD family hydrolase"/>
    <property type="match status" value="1"/>
</dbReference>
<dbReference type="Pfam" id="PF01026">
    <property type="entry name" value="TatD_DNase"/>
    <property type="match status" value="1"/>
</dbReference>
<name>A0A0P7YB55_9GAMM</name>
<dbReference type="SUPFAM" id="SSF51556">
    <property type="entry name" value="Metallo-dependent hydrolases"/>
    <property type="match status" value="1"/>
</dbReference>
<dbReference type="InterPro" id="IPR018228">
    <property type="entry name" value="DNase_TatD-rel_CS"/>
</dbReference>
<feature type="binding site" evidence="4">
    <location>
        <position position="7"/>
    </location>
    <ligand>
        <name>a divalent metal cation</name>
        <dbReference type="ChEBI" id="CHEBI:60240"/>
        <label>1</label>
    </ligand>
</feature>
<evidence type="ECO:0000256" key="3">
    <source>
        <dbReference type="ARBA" id="ARBA00022801"/>
    </source>
</evidence>
<evidence type="ECO:0000256" key="4">
    <source>
        <dbReference type="PIRSR" id="PIRSR005902-1"/>
    </source>
</evidence>
<gene>
    <name evidence="5" type="primary">tatD-2</name>
    <name evidence="5" type="ORF">HLUCCX14_14945</name>
</gene>
<dbReference type="AlphaFoldDB" id="A0A0P7YB55"/>
<evidence type="ECO:0000313" key="6">
    <source>
        <dbReference type="Proteomes" id="UP000050416"/>
    </source>
</evidence>
<dbReference type="GO" id="GO:0005829">
    <property type="term" value="C:cytosol"/>
    <property type="evidence" value="ECO:0007669"/>
    <property type="project" value="TreeGrafter"/>
</dbReference>
<feature type="binding site" evidence="4">
    <location>
        <position position="153"/>
    </location>
    <ligand>
        <name>a divalent metal cation</name>
        <dbReference type="ChEBI" id="CHEBI:60240"/>
        <label>2</label>
    </ligand>
</feature>
<proteinExistence type="inferred from homology"/>